<reference evidence="1" key="1">
    <citation type="journal article" date="2021" name="Proc. Natl. Acad. Sci. U.S.A.">
        <title>A Catalog of Tens of Thousands of Viruses from Human Metagenomes Reveals Hidden Associations with Chronic Diseases.</title>
        <authorList>
            <person name="Tisza M.J."/>
            <person name="Buck C.B."/>
        </authorList>
    </citation>
    <scope>NUCLEOTIDE SEQUENCE</scope>
    <source>
        <strain evidence="1">CtnFo11</strain>
    </source>
</reference>
<evidence type="ECO:0000313" key="1">
    <source>
        <dbReference type="EMBL" id="DAD89656.1"/>
    </source>
</evidence>
<protein>
    <submittedName>
        <fullName evidence="1">Uncharacterized protein</fullName>
    </submittedName>
</protein>
<proteinExistence type="predicted"/>
<organism evidence="1">
    <name type="scientific">Siphoviridae sp. ctnFo11</name>
    <dbReference type="NCBI Taxonomy" id="2826454"/>
    <lineage>
        <taxon>Viruses</taxon>
        <taxon>Duplodnaviria</taxon>
        <taxon>Heunggongvirae</taxon>
        <taxon>Uroviricota</taxon>
        <taxon>Caudoviricetes</taxon>
    </lineage>
</organism>
<dbReference type="EMBL" id="BK015066">
    <property type="protein sequence ID" value="DAD89656.1"/>
    <property type="molecule type" value="Genomic_DNA"/>
</dbReference>
<name>A0A8S5N5T0_9CAUD</name>
<sequence>MLNIQKSVNFSGVSTVEVNGEQKPLVYFNATVGSDGKHNVVHSVQNEALYKANKDIFKADRDAFEDAVDSCIAE</sequence>
<accession>A0A8S5N5T0</accession>